<evidence type="ECO:0000313" key="1">
    <source>
        <dbReference type="EMBL" id="MBR7784070.1"/>
    </source>
</evidence>
<comment type="caution">
    <text evidence="1">The sequence shown here is derived from an EMBL/GenBank/DDBJ whole genome shotgun (WGS) entry which is preliminary data.</text>
</comment>
<dbReference type="EMBL" id="JAGSPN010000018">
    <property type="protein sequence ID" value="MBR7784070.1"/>
    <property type="molecule type" value="Genomic_DNA"/>
</dbReference>
<dbReference type="RefSeq" id="WP_212689341.1">
    <property type="nucleotide sequence ID" value="NZ_JAGSPN010000018.1"/>
</dbReference>
<evidence type="ECO:0000313" key="2">
    <source>
        <dbReference type="Proteomes" id="UP000680067"/>
    </source>
</evidence>
<reference evidence="1" key="1">
    <citation type="submission" date="2021-04" db="EMBL/GenBank/DDBJ databases">
        <title>novel species isolated from subtropical streams in China.</title>
        <authorList>
            <person name="Lu H."/>
        </authorList>
    </citation>
    <scope>NUCLEOTIDE SEQUENCE</scope>
    <source>
        <strain evidence="1">LFS511W</strain>
    </source>
</reference>
<accession>A0A941DQG9</accession>
<sequence length="136" mass="15582">MIDPLKIIQARKYGEVRYAVISDTSGKLNQVLKKFGLEPDADSLIEHDRDSASLILRALLWKDMAYDDECMPVTQAEYFAEQVLLQFSEPASRYFSNGNWANKESWNPLTESTFDGGIIISNPTGQYFCIWFQDED</sequence>
<proteinExistence type="predicted"/>
<dbReference type="Proteomes" id="UP000680067">
    <property type="component" value="Unassembled WGS sequence"/>
</dbReference>
<dbReference type="AlphaFoldDB" id="A0A941DQG9"/>
<protein>
    <submittedName>
        <fullName evidence="1">Uncharacterized protein</fullName>
    </submittedName>
</protein>
<name>A0A941DQG9_9BURK</name>
<keyword evidence="2" id="KW-1185">Reference proteome</keyword>
<gene>
    <name evidence="1" type="ORF">KDM89_18135</name>
</gene>
<organism evidence="1 2">
    <name type="scientific">Undibacterium luofuense</name>
    <dbReference type="NCBI Taxonomy" id="2828733"/>
    <lineage>
        <taxon>Bacteria</taxon>
        <taxon>Pseudomonadati</taxon>
        <taxon>Pseudomonadota</taxon>
        <taxon>Betaproteobacteria</taxon>
        <taxon>Burkholderiales</taxon>
        <taxon>Oxalobacteraceae</taxon>
        <taxon>Undibacterium</taxon>
    </lineage>
</organism>